<feature type="compositionally biased region" description="Acidic residues" evidence="1">
    <location>
        <begin position="77"/>
        <end position="96"/>
    </location>
</feature>
<feature type="compositionally biased region" description="Low complexity" evidence="1">
    <location>
        <begin position="97"/>
        <end position="106"/>
    </location>
</feature>
<feature type="compositionally biased region" description="Low complexity" evidence="1">
    <location>
        <begin position="120"/>
        <end position="136"/>
    </location>
</feature>
<evidence type="ECO:0008006" key="4">
    <source>
        <dbReference type="Google" id="ProtNLM"/>
    </source>
</evidence>
<dbReference type="EMBL" id="CDMY01000457">
    <property type="protein sequence ID" value="CEM14735.1"/>
    <property type="molecule type" value="Genomic_DNA"/>
</dbReference>
<evidence type="ECO:0000313" key="2">
    <source>
        <dbReference type="EMBL" id="CEM14735.1"/>
    </source>
</evidence>
<proteinExistence type="predicted"/>
<accession>A0A0G4FME0</accession>
<feature type="compositionally biased region" description="Low complexity" evidence="1">
    <location>
        <begin position="508"/>
        <end position="523"/>
    </location>
</feature>
<organism evidence="2 3">
    <name type="scientific">Vitrella brassicaformis (strain CCMP3155)</name>
    <dbReference type="NCBI Taxonomy" id="1169540"/>
    <lineage>
        <taxon>Eukaryota</taxon>
        <taxon>Sar</taxon>
        <taxon>Alveolata</taxon>
        <taxon>Colpodellida</taxon>
        <taxon>Vitrellaceae</taxon>
        <taxon>Vitrella</taxon>
    </lineage>
</organism>
<dbReference type="PhylomeDB" id="A0A0G4FME0"/>
<feature type="region of interest" description="Disordered" evidence="1">
    <location>
        <begin position="508"/>
        <end position="584"/>
    </location>
</feature>
<dbReference type="AlphaFoldDB" id="A0A0G4FME0"/>
<protein>
    <recommendedName>
        <fullName evidence="4">Protein kinase domain-containing protein</fullName>
    </recommendedName>
</protein>
<keyword evidence="3" id="KW-1185">Reference proteome</keyword>
<feature type="compositionally biased region" description="Pro residues" evidence="1">
    <location>
        <begin position="538"/>
        <end position="558"/>
    </location>
</feature>
<dbReference type="VEuPathDB" id="CryptoDB:Vbra_21465"/>
<sequence length="758" mass="79903">MSAKLVIGQGPTARTILFDDKAKEELGSGGTALVLKGVLPREDGSGGDQVAFKIGRLRHDADDDESKEDSAGCGEVVVEEEEEEEPQGDIESEEEGSSSSSGSSSEEVSESEEGRGSGETGEQTATDTARETAAAASESVPGEGGAGQGEGRAEEVVDAAKVARELRVEADRMRQFGGQPPFVNLYAAEVDPQSPATYTNTRGDAIPALWIAMQLVSGGADKEHDFIELSDMSDWLQDTVMQFDKARRDKGNIGPQARKEVLRRVSMLTKALLCTAKAHKLAMPHALCVDHFHNNVMLSKAALRSPSSELQQSDSAGGTLLLDLANTLTPPLTPPSPHHHHQPTWAPTPPVDDEADEAAAGATGRINAGLNRTRQELRAEGLLVGEGKSEALMLGEPTIVTGIARAISSVMRADWEWQQIVGGAAAKGLRRRQSERGTIADLEDQLVWALQLLELEQELLELELELELLELDQVKEATANGTSLQVPVALPPVSEKPMETTGNVAAAAAGGADNSGSDMASGDIGASPASYRAMPDSPESPPAPAEPPVLPPPNPQPAEVPIDAYASRPGPNTPNPEPNIPADQVPYKWGHAKVVSYGGPAKEGWNYNPTPDEWEWWTRVKGDKGGVWEVRCPLPELCLRPAGREERAAPVPFAVETASPNGQQMDVDGHGGGDGGDGSAAAPCAAHDHAAPSNAPPASTFGGPGVAVATSHPFEQQQVLHAAAAETFVCVSPHSGLIDREEPPIPPRAVARDGQPHE</sequence>
<name>A0A0G4FME0_VITBC</name>
<feature type="region of interest" description="Disordered" evidence="1">
    <location>
        <begin position="736"/>
        <end position="758"/>
    </location>
</feature>
<reference evidence="2 3" key="1">
    <citation type="submission" date="2014-11" db="EMBL/GenBank/DDBJ databases">
        <authorList>
            <person name="Zhu J."/>
            <person name="Qi W."/>
            <person name="Song R."/>
        </authorList>
    </citation>
    <scope>NUCLEOTIDE SEQUENCE [LARGE SCALE GENOMIC DNA]</scope>
</reference>
<dbReference type="PANTHER" id="PTHR45725">
    <property type="entry name" value="FORMIN HOMOLOGY 2 FAMILY MEMBER"/>
    <property type="match status" value="1"/>
</dbReference>
<feature type="region of interest" description="Disordered" evidence="1">
    <location>
        <begin position="38"/>
        <end position="156"/>
    </location>
</feature>
<gene>
    <name evidence="2" type="ORF">Vbra_21465</name>
</gene>
<dbReference type="InParanoid" id="A0A0G4FME0"/>
<evidence type="ECO:0000256" key="1">
    <source>
        <dbReference type="SAM" id="MobiDB-lite"/>
    </source>
</evidence>
<dbReference type="InterPro" id="IPR051425">
    <property type="entry name" value="Formin_Homology"/>
</dbReference>
<feature type="region of interest" description="Disordered" evidence="1">
    <location>
        <begin position="326"/>
        <end position="349"/>
    </location>
</feature>
<evidence type="ECO:0000313" key="3">
    <source>
        <dbReference type="Proteomes" id="UP000041254"/>
    </source>
</evidence>
<dbReference type="Proteomes" id="UP000041254">
    <property type="component" value="Unassembled WGS sequence"/>
</dbReference>
<feature type="region of interest" description="Disordered" evidence="1">
    <location>
        <begin position="657"/>
        <end position="704"/>
    </location>
</feature>